<keyword evidence="6" id="KW-0547">Nucleotide-binding</keyword>
<evidence type="ECO:0000313" key="15">
    <source>
        <dbReference type="Proteomes" id="UP001359559"/>
    </source>
</evidence>
<evidence type="ECO:0000313" key="14">
    <source>
        <dbReference type="EMBL" id="KAK7303599.1"/>
    </source>
</evidence>
<dbReference type="PANTHER" id="PTHR27005">
    <property type="entry name" value="WALL-ASSOCIATED RECEPTOR KINASE-LIKE 21"/>
    <property type="match status" value="1"/>
</dbReference>
<dbReference type="AlphaFoldDB" id="A0AAN9JSR2"/>
<keyword evidence="15" id="KW-1185">Reference proteome</keyword>
<dbReference type="GO" id="GO:0005524">
    <property type="term" value="F:ATP binding"/>
    <property type="evidence" value="ECO:0007669"/>
    <property type="project" value="UniProtKB-KW"/>
</dbReference>
<evidence type="ECO:0000256" key="11">
    <source>
        <dbReference type="ARBA" id="ARBA00047558"/>
    </source>
</evidence>
<dbReference type="InterPro" id="IPR000719">
    <property type="entry name" value="Prot_kinase_dom"/>
</dbReference>
<comment type="caution">
    <text evidence="14">The sequence shown here is derived from an EMBL/GenBank/DDBJ whole genome shotgun (WGS) entry which is preliminary data.</text>
</comment>
<accession>A0AAN9JSR2</accession>
<dbReference type="InterPro" id="IPR011009">
    <property type="entry name" value="Kinase-like_dom_sf"/>
</dbReference>
<dbReference type="InterPro" id="IPR008271">
    <property type="entry name" value="Ser/Thr_kinase_AS"/>
</dbReference>
<evidence type="ECO:0000256" key="5">
    <source>
        <dbReference type="ARBA" id="ARBA00022729"/>
    </source>
</evidence>
<keyword evidence="9" id="KW-1133">Transmembrane helix</keyword>
<gene>
    <name evidence="14" type="ORF">RJT34_14509</name>
</gene>
<dbReference type="InterPro" id="IPR045274">
    <property type="entry name" value="WAK-like"/>
</dbReference>
<evidence type="ECO:0000256" key="2">
    <source>
        <dbReference type="ARBA" id="ARBA00022527"/>
    </source>
</evidence>
<reference evidence="14 15" key="1">
    <citation type="submission" date="2024-01" db="EMBL/GenBank/DDBJ databases">
        <title>The genomes of 5 underutilized Papilionoideae crops provide insights into root nodulation and disease resistance.</title>
        <authorList>
            <person name="Yuan L."/>
        </authorList>
    </citation>
    <scope>NUCLEOTIDE SEQUENCE [LARGE SCALE GENOMIC DNA]</scope>
    <source>
        <strain evidence="14">LY-2023</strain>
        <tissue evidence="14">Leaf</tissue>
    </source>
</reference>
<dbReference type="PROSITE" id="PS50011">
    <property type="entry name" value="PROTEIN_KINASE_DOM"/>
    <property type="match status" value="1"/>
</dbReference>
<evidence type="ECO:0000256" key="9">
    <source>
        <dbReference type="ARBA" id="ARBA00022989"/>
    </source>
</evidence>
<evidence type="ECO:0000256" key="6">
    <source>
        <dbReference type="ARBA" id="ARBA00022741"/>
    </source>
</evidence>
<dbReference type="PROSITE" id="PS00108">
    <property type="entry name" value="PROTEIN_KINASE_ST"/>
    <property type="match status" value="1"/>
</dbReference>
<evidence type="ECO:0000256" key="12">
    <source>
        <dbReference type="ARBA" id="ARBA00047951"/>
    </source>
</evidence>
<dbReference type="SUPFAM" id="SSF56112">
    <property type="entry name" value="Protein kinase-like (PK-like)"/>
    <property type="match status" value="1"/>
</dbReference>
<comment type="catalytic activity">
    <reaction evidence="11">
        <text>L-seryl-[protein] + ATP = O-phospho-L-seryl-[protein] + ADP + H(+)</text>
        <dbReference type="Rhea" id="RHEA:17989"/>
        <dbReference type="Rhea" id="RHEA-COMP:9863"/>
        <dbReference type="Rhea" id="RHEA-COMP:11604"/>
        <dbReference type="ChEBI" id="CHEBI:15378"/>
        <dbReference type="ChEBI" id="CHEBI:29999"/>
        <dbReference type="ChEBI" id="CHEBI:30616"/>
        <dbReference type="ChEBI" id="CHEBI:83421"/>
        <dbReference type="ChEBI" id="CHEBI:456216"/>
    </reaction>
</comment>
<dbReference type="FunFam" id="1.10.510.10:FF:000084">
    <property type="entry name" value="Wall-associated receptor kinase 2"/>
    <property type="match status" value="1"/>
</dbReference>
<evidence type="ECO:0000256" key="8">
    <source>
        <dbReference type="ARBA" id="ARBA00022840"/>
    </source>
</evidence>
<evidence type="ECO:0000256" key="10">
    <source>
        <dbReference type="ARBA" id="ARBA00023136"/>
    </source>
</evidence>
<organism evidence="14 15">
    <name type="scientific">Clitoria ternatea</name>
    <name type="common">Butterfly pea</name>
    <dbReference type="NCBI Taxonomy" id="43366"/>
    <lineage>
        <taxon>Eukaryota</taxon>
        <taxon>Viridiplantae</taxon>
        <taxon>Streptophyta</taxon>
        <taxon>Embryophyta</taxon>
        <taxon>Tracheophyta</taxon>
        <taxon>Spermatophyta</taxon>
        <taxon>Magnoliopsida</taxon>
        <taxon>eudicotyledons</taxon>
        <taxon>Gunneridae</taxon>
        <taxon>Pentapetalae</taxon>
        <taxon>rosids</taxon>
        <taxon>fabids</taxon>
        <taxon>Fabales</taxon>
        <taxon>Fabaceae</taxon>
        <taxon>Papilionoideae</taxon>
        <taxon>50 kb inversion clade</taxon>
        <taxon>NPAAA clade</taxon>
        <taxon>indigoferoid/millettioid clade</taxon>
        <taxon>Phaseoleae</taxon>
        <taxon>Clitoria</taxon>
    </lineage>
</organism>
<dbReference type="GO" id="GO:0007166">
    <property type="term" value="P:cell surface receptor signaling pathway"/>
    <property type="evidence" value="ECO:0007669"/>
    <property type="project" value="InterPro"/>
</dbReference>
<keyword evidence="4" id="KW-0812">Transmembrane</keyword>
<comment type="subcellular location">
    <subcellularLocation>
        <location evidence="1">Membrane</location>
        <topology evidence="1">Single-pass type I membrane protein</topology>
    </subcellularLocation>
</comment>
<comment type="catalytic activity">
    <reaction evidence="12">
        <text>L-threonyl-[protein] + ATP = O-phospho-L-threonyl-[protein] + ADP + H(+)</text>
        <dbReference type="Rhea" id="RHEA:46608"/>
        <dbReference type="Rhea" id="RHEA-COMP:11060"/>
        <dbReference type="Rhea" id="RHEA-COMP:11605"/>
        <dbReference type="ChEBI" id="CHEBI:15378"/>
        <dbReference type="ChEBI" id="CHEBI:30013"/>
        <dbReference type="ChEBI" id="CHEBI:30616"/>
        <dbReference type="ChEBI" id="CHEBI:61977"/>
        <dbReference type="ChEBI" id="CHEBI:456216"/>
    </reaction>
</comment>
<dbReference type="Gene3D" id="1.10.510.10">
    <property type="entry name" value="Transferase(Phosphotransferase) domain 1"/>
    <property type="match status" value="1"/>
</dbReference>
<evidence type="ECO:0000256" key="4">
    <source>
        <dbReference type="ARBA" id="ARBA00022692"/>
    </source>
</evidence>
<dbReference type="SMART" id="SM00220">
    <property type="entry name" value="S_TKc"/>
    <property type="match status" value="1"/>
</dbReference>
<evidence type="ECO:0000259" key="13">
    <source>
        <dbReference type="PROSITE" id="PS50011"/>
    </source>
</evidence>
<dbReference type="CDD" id="cd14066">
    <property type="entry name" value="STKc_IRAK"/>
    <property type="match status" value="1"/>
</dbReference>
<evidence type="ECO:0000256" key="3">
    <source>
        <dbReference type="ARBA" id="ARBA00022679"/>
    </source>
</evidence>
<dbReference type="EMBL" id="JAYKXN010000003">
    <property type="protein sequence ID" value="KAK7303599.1"/>
    <property type="molecule type" value="Genomic_DNA"/>
</dbReference>
<dbReference type="GO" id="GO:0004674">
    <property type="term" value="F:protein serine/threonine kinase activity"/>
    <property type="evidence" value="ECO:0007669"/>
    <property type="project" value="UniProtKB-KW"/>
</dbReference>
<keyword evidence="2" id="KW-0723">Serine/threonine-protein kinase</keyword>
<name>A0AAN9JSR2_CLITE</name>
<dbReference type="GO" id="GO:0005886">
    <property type="term" value="C:plasma membrane"/>
    <property type="evidence" value="ECO:0007669"/>
    <property type="project" value="TreeGrafter"/>
</dbReference>
<sequence length="396" mass="45525">MLKKLVQRRRERFFKQNGGLLLEQRLSSGEVNVDKVKLFSLRDLKKATDRFNVNRVLGKGGQGTVYKGMLVDGKIIAVKKFKVEGNIEEFINEFVILSQINHRNVVKLLGCCLETEIPLLVYEFIPNGNLFEYLHEQNEELPMTWDMRLRIATEVAGALFYLHSAASQPIYHRDIKSTNILLDEKYKAKVADFGTSRMVSIEATHLTTVVQGTFGYLDPEYFRTSQFTEKSDVYSFGVVLVELLTSQKPISLLRPLEAKNLASYFLICMEENRLFDIIDERFKEVERKQITAVANIASRCLELNGKKRPTMKEVTLELEGIRKAERMFSAQGNQEGLELVRYEDHQSWAMYSAISNARSTLETKLSTLEAQVKEGWEPSLKQNNADEQVLRRECML</sequence>
<feature type="domain" description="Protein kinase" evidence="13">
    <location>
        <begin position="51"/>
        <end position="328"/>
    </location>
</feature>
<keyword evidence="8" id="KW-0067">ATP-binding</keyword>
<proteinExistence type="predicted"/>
<keyword evidence="3" id="KW-0808">Transferase</keyword>
<dbReference type="PANTHER" id="PTHR27005:SF526">
    <property type="entry name" value="WALL ASSOCIATED KINASE-LIKE PROTEIN"/>
    <property type="match status" value="1"/>
</dbReference>
<evidence type="ECO:0000256" key="1">
    <source>
        <dbReference type="ARBA" id="ARBA00004479"/>
    </source>
</evidence>
<evidence type="ECO:0000256" key="7">
    <source>
        <dbReference type="ARBA" id="ARBA00022777"/>
    </source>
</evidence>
<dbReference type="Gene3D" id="3.30.200.20">
    <property type="entry name" value="Phosphorylase Kinase, domain 1"/>
    <property type="match status" value="1"/>
</dbReference>
<keyword evidence="5" id="KW-0732">Signal</keyword>
<keyword evidence="10" id="KW-0472">Membrane</keyword>
<protein>
    <recommendedName>
        <fullName evidence="13">Protein kinase domain-containing protein</fullName>
    </recommendedName>
</protein>
<dbReference type="Pfam" id="PF00069">
    <property type="entry name" value="Pkinase"/>
    <property type="match status" value="1"/>
</dbReference>
<dbReference type="Proteomes" id="UP001359559">
    <property type="component" value="Unassembled WGS sequence"/>
</dbReference>
<dbReference type="FunFam" id="3.30.200.20:FF:000043">
    <property type="entry name" value="Wall-associated receptor kinase 2"/>
    <property type="match status" value="1"/>
</dbReference>
<keyword evidence="7" id="KW-0418">Kinase</keyword>